<gene>
    <name evidence="4" type="ORF">OIU84_003392</name>
</gene>
<dbReference type="Proteomes" id="UP001162972">
    <property type="component" value="Chromosome 3"/>
</dbReference>
<comment type="caution">
    <text evidence="4">The sequence shown here is derived from an EMBL/GenBank/DDBJ whole genome shotgun (WGS) entry which is preliminary data.</text>
</comment>
<feature type="domain" description="CCHC-type" evidence="3">
    <location>
        <begin position="114"/>
        <end position="130"/>
    </location>
</feature>
<keyword evidence="5" id="KW-1185">Reference proteome</keyword>
<dbReference type="EMBL" id="JAPFFJ010000012">
    <property type="protein sequence ID" value="KAJ6414385.1"/>
    <property type="molecule type" value="Genomic_DNA"/>
</dbReference>
<feature type="domain" description="CCHC-type" evidence="3">
    <location>
        <begin position="94"/>
        <end position="110"/>
    </location>
</feature>
<feature type="compositionally biased region" description="Polar residues" evidence="2">
    <location>
        <begin position="53"/>
        <end position="80"/>
    </location>
</feature>
<dbReference type="SMART" id="SM00343">
    <property type="entry name" value="ZnF_C2HC"/>
    <property type="match status" value="2"/>
</dbReference>
<dbReference type="Gene3D" id="4.10.60.10">
    <property type="entry name" value="Zinc finger, CCHC-type"/>
    <property type="match status" value="1"/>
</dbReference>
<evidence type="ECO:0000256" key="1">
    <source>
        <dbReference type="SAM" id="Coils"/>
    </source>
</evidence>
<name>A0AAD6P2Y0_9ROSI</name>
<dbReference type="SUPFAM" id="SSF57756">
    <property type="entry name" value="Retrovirus zinc finger-like domains"/>
    <property type="match status" value="1"/>
</dbReference>
<dbReference type="AlphaFoldDB" id="A0AAD6P2Y0"/>
<evidence type="ECO:0000256" key="2">
    <source>
        <dbReference type="SAM" id="MobiDB-lite"/>
    </source>
</evidence>
<evidence type="ECO:0000259" key="3">
    <source>
        <dbReference type="SMART" id="SM00343"/>
    </source>
</evidence>
<evidence type="ECO:0000313" key="5">
    <source>
        <dbReference type="Proteomes" id="UP001162972"/>
    </source>
</evidence>
<accession>A0AAD6P2Y0</accession>
<proteinExistence type="predicted"/>
<feature type="coiled-coil region" evidence="1">
    <location>
        <begin position="7"/>
        <end position="41"/>
    </location>
</feature>
<dbReference type="GO" id="GO:0003676">
    <property type="term" value="F:nucleic acid binding"/>
    <property type="evidence" value="ECO:0007669"/>
    <property type="project" value="InterPro"/>
</dbReference>
<sequence length="140" mass="16476">MDAWDKFEDLKMKVKEFSSNVSKIENQMTLLREEIQEAFAAGFKGRTRTQVFFKNPENKNNSGKQWRNKKWQSNQSNANKFNAKGKERREQFPTCKYCQKTNHLESGCWLKNAQCRKCKQFGHIQKFCKTNTSNGQIHTA</sequence>
<protein>
    <recommendedName>
        <fullName evidence="3">CCHC-type domain-containing protein</fullName>
    </recommendedName>
</protein>
<dbReference type="GO" id="GO:0008270">
    <property type="term" value="F:zinc ion binding"/>
    <property type="evidence" value="ECO:0007669"/>
    <property type="project" value="InterPro"/>
</dbReference>
<dbReference type="InterPro" id="IPR036875">
    <property type="entry name" value="Znf_CCHC_sf"/>
</dbReference>
<evidence type="ECO:0000313" key="4">
    <source>
        <dbReference type="EMBL" id="KAJ6414385.1"/>
    </source>
</evidence>
<reference evidence="4 5" key="1">
    <citation type="journal article" date="2023" name="Int. J. Mol. Sci.">
        <title>De Novo Assembly and Annotation of 11 Diverse Shrub Willow (Salix) Genomes Reveals Novel Gene Organization in Sex-Linked Regions.</title>
        <authorList>
            <person name="Hyden B."/>
            <person name="Feng K."/>
            <person name="Yates T.B."/>
            <person name="Jawdy S."/>
            <person name="Cereghino C."/>
            <person name="Smart L.B."/>
            <person name="Muchero W."/>
        </authorList>
    </citation>
    <scope>NUCLEOTIDE SEQUENCE [LARGE SCALE GENOMIC DNA]</scope>
    <source>
        <tissue evidence="4">Shoot tip</tissue>
    </source>
</reference>
<keyword evidence="1" id="KW-0175">Coiled coil</keyword>
<feature type="region of interest" description="Disordered" evidence="2">
    <location>
        <begin position="53"/>
        <end position="85"/>
    </location>
</feature>
<dbReference type="InterPro" id="IPR001878">
    <property type="entry name" value="Znf_CCHC"/>
</dbReference>
<organism evidence="4 5">
    <name type="scientific">Salix udensis</name>
    <dbReference type="NCBI Taxonomy" id="889485"/>
    <lineage>
        <taxon>Eukaryota</taxon>
        <taxon>Viridiplantae</taxon>
        <taxon>Streptophyta</taxon>
        <taxon>Embryophyta</taxon>
        <taxon>Tracheophyta</taxon>
        <taxon>Spermatophyta</taxon>
        <taxon>Magnoliopsida</taxon>
        <taxon>eudicotyledons</taxon>
        <taxon>Gunneridae</taxon>
        <taxon>Pentapetalae</taxon>
        <taxon>rosids</taxon>
        <taxon>fabids</taxon>
        <taxon>Malpighiales</taxon>
        <taxon>Salicaceae</taxon>
        <taxon>Saliceae</taxon>
        <taxon>Salix</taxon>
    </lineage>
</organism>